<feature type="region of interest" description="Disordered" evidence="1">
    <location>
        <begin position="1"/>
        <end position="30"/>
    </location>
</feature>
<dbReference type="EMBL" id="UOEK01000584">
    <property type="protein sequence ID" value="VAW09460.1"/>
    <property type="molecule type" value="Genomic_DNA"/>
</dbReference>
<sequence length="72" mass="7877">MAHGEATGPKHQETTTEEPTEAEEHTQHQAVALWFPQAARLVLVEQDGVTHVDRLAESAPSQAVTLRVPSRP</sequence>
<gene>
    <name evidence="2" type="ORF">MNBD_ACTINO02-2196</name>
</gene>
<reference evidence="2" key="1">
    <citation type="submission" date="2018-06" db="EMBL/GenBank/DDBJ databases">
        <authorList>
            <person name="Zhirakovskaya E."/>
        </authorList>
    </citation>
    <scope>NUCLEOTIDE SEQUENCE</scope>
</reference>
<evidence type="ECO:0000313" key="2">
    <source>
        <dbReference type="EMBL" id="VAW09460.1"/>
    </source>
</evidence>
<name>A0A3B0SY25_9ZZZZ</name>
<dbReference type="AlphaFoldDB" id="A0A3B0SY25"/>
<protein>
    <submittedName>
        <fullName evidence="2">Uncharacterized protein</fullName>
    </submittedName>
</protein>
<evidence type="ECO:0000256" key="1">
    <source>
        <dbReference type="SAM" id="MobiDB-lite"/>
    </source>
</evidence>
<proteinExistence type="predicted"/>
<organism evidence="2">
    <name type="scientific">hydrothermal vent metagenome</name>
    <dbReference type="NCBI Taxonomy" id="652676"/>
    <lineage>
        <taxon>unclassified sequences</taxon>
        <taxon>metagenomes</taxon>
        <taxon>ecological metagenomes</taxon>
    </lineage>
</organism>
<accession>A0A3B0SY25</accession>